<dbReference type="EMBL" id="JBBPBM010000071">
    <property type="protein sequence ID" value="KAK8512934.1"/>
    <property type="molecule type" value="Genomic_DNA"/>
</dbReference>
<evidence type="ECO:0000313" key="1">
    <source>
        <dbReference type="EMBL" id="KAK8512934.1"/>
    </source>
</evidence>
<accession>A0ABR2C1A3</accession>
<gene>
    <name evidence="1" type="ORF">V6N12_030342</name>
</gene>
<comment type="caution">
    <text evidence="1">The sequence shown here is derived from an EMBL/GenBank/DDBJ whole genome shotgun (WGS) entry which is preliminary data.</text>
</comment>
<name>A0ABR2C1A3_9ROSI</name>
<evidence type="ECO:0000313" key="2">
    <source>
        <dbReference type="Proteomes" id="UP001472677"/>
    </source>
</evidence>
<protein>
    <submittedName>
        <fullName evidence="1">Uncharacterized protein</fullName>
    </submittedName>
</protein>
<proteinExistence type="predicted"/>
<dbReference type="Proteomes" id="UP001472677">
    <property type="component" value="Unassembled WGS sequence"/>
</dbReference>
<organism evidence="1 2">
    <name type="scientific">Hibiscus sabdariffa</name>
    <name type="common">roselle</name>
    <dbReference type="NCBI Taxonomy" id="183260"/>
    <lineage>
        <taxon>Eukaryota</taxon>
        <taxon>Viridiplantae</taxon>
        <taxon>Streptophyta</taxon>
        <taxon>Embryophyta</taxon>
        <taxon>Tracheophyta</taxon>
        <taxon>Spermatophyta</taxon>
        <taxon>Magnoliopsida</taxon>
        <taxon>eudicotyledons</taxon>
        <taxon>Gunneridae</taxon>
        <taxon>Pentapetalae</taxon>
        <taxon>rosids</taxon>
        <taxon>malvids</taxon>
        <taxon>Malvales</taxon>
        <taxon>Malvaceae</taxon>
        <taxon>Malvoideae</taxon>
        <taxon>Hibiscus</taxon>
    </lineage>
</organism>
<sequence>MAITKGTYPSQTWQNHISTDLQHLRLQTHPAIVGPHQCYPCANHGAASASEPVVATYEKYRQTMKPCSTRLSTWFLGAVCIAPLKTLDPPKGY</sequence>
<reference evidence="1 2" key="1">
    <citation type="journal article" date="2024" name="G3 (Bethesda)">
        <title>Genome assembly of Hibiscus sabdariffa L. provides insights into metabolisms of medicinal natural products.</title>
        <authorList>
            <person name="Kim T."/>
        </authorList>
    </citation>
    <scope>NUCLEOTIDE SEQUENCE [LARGE SCALE GENOMIC DNA]</scope>
    <source>
        <strain evidence="1">TK-2024</strain>
        <tissue evidence="1">Old leaves</tissue>
    </source>
</reference>
<keyword evidence="2" id="KW-1185">Reference proteome</keyword>